<evidence type="ECO:0000313" key="1">
    <source>
        <dbReference type="EMBL" id="KAL0944667.1"/>
    </source>
</evidence>
<organism evidence="1 2">
    <name type="scientific">Colletotrichum truncatum</name>
    <name type="common">Anthracnose fungus</name>
    <name type="synonym">Colletotrichum capsici</name>
    <dbReference type="NCBI Taxonomy" id="5467"/>
    <lineage>
        <taxon>Eukaryota</taxon>
        <taxon>Fungi</taxon>
        <taxon>Dikarya</taxon>
        <taxon>Ascomycota</taxon>
        <taxon>Pezizomycotina</taxon>
        <taxon>Sordariomycetes</taxon>
        <taxon>Hypocreomycetidae</taxon>
        <taxon>Glomerellales</taxon>
        <taxon>Glomerellaceae</taxon>
        <taxon>Colletotrichum</taxon>
        <taxon>Colletotrichum truncatum species complex</taxon>
    </lineage>
</organism>
<proteinExistence type="predicted"/>
<dbReference type="Proteomes" id="UP000805649">
    <property type="component" value="Unassembled WGS sequence"/>
</dbReference>
<accession>A0ACC3ZKK2</accession>
<name>A0ACC3ZKK2_COLTU</name>
<dbReference type="EMBL" id="VUJX02000001">
    <property type="protein sequence ID" value="KAL0944667.1"/>
    <property type="molecule type" value="Genomic_DNA"/>
</dbReference>
<protein>
    <submittedName>
        <fullName evidence="1">Uncharacterized protein</fullName>
    </submittedName>
</protein>
<comment type="caution">
    <text evidence="1">The sequence shown here is derived from an EMBL/GenBank/DDBJ whole genome shotgun (WGS) entry which is preliminary data.</text>
</comment>
<sequence length="744" mass="84426">MPSDHELRTVGESPKRPCSFCCDLDEGRLKSLHQDDDFEFLSSFYEIELKKLVKGSKKGCQLCYAVITAVKQLMKVDIPMNRIKWEYATVSISFEEVIRLFTCLPYADVSQGIGPDCITVDIELFATPDNPSPWPAFKPANKVTAKLHSKRRQKIIGNWITTCAANHESCNQRFRGGSFDVPEDGSAGPWRLLKISKNPRNGIKLVDASPSTGPYVAVVSASSAVLEYPLSVTLSHNLKERHNNIQWWQIPVSFQETLIIAGEQGLSYVWIPDYCVVQDQEEDLNWHLDRHDTIFRRSHFTIALTGTNDLRRSNFGPRNVYSYKQDLSPKSVAIQLSHHGRRYPVYARHSMYRAHRLLRFARPMYRILERSELTAVFRQGSAFQGMVLSPRVLHLRSSEMVWECLEDKKCECIDKHEKDEQKDILPSYWKILPTIASSSHLRLAQILQPYMHLPMPNPEQRLASIGSLLRQFSQATSEPGYTKFQNYAGLAAGSPEDLANELLWSLLVPIELPSLIRGGPEPAESALNGEAERAYRCHTHSIPTWSWVSMVLRQDETICNSEGFIWPFKSGPLVLEKSFRFKDYNCKPAPGSRGDGFLASEWLLHVSGKVAIGRAQSSPQENMSLGSYKCNSYFLFKPLNYQGPEASHLAANLFPDCNRWTHALEEEAHVHLLLLGGMEVQAEGREEYPPPDADFSSKWLDVGLVLRQSSRSYAEEAFERVGTFAVPADYKYFETSLERNLALV</sequence>
<gene>
    <name evidence="1" type="ORF">CTRU02_202554</name>
</gene>
<keyword evidence="2" id="KW-1185">Reference proteome</keyword>
<evidence type="ECO:0000313" key="2">
    <source>
        <dbReference type="Proteomes" id="UP000805649"/>
    </source>
</evidence>
<reference evidence="1 2" key="1">
    <citation type="journal article" date="2020" name="Phytopathology">
        <title>Genome Sequence Resources of Colletotrichum truncatum, C. plurivorum, C. musicola, and C. sojae: Four Species Pathogenic to Soybean (Glycine max).</title>
        <authorList>
            <person name="Rogerio F."/>
            <person name="Boufleur T.R."/>
            <person name="Ciampi-Guillardi M."/>
            <person name="Sukno S.A."/>
            <person name="Thon M.R."/>
            <person name="Massola Junior N.S."/>
            <person name="Baroncelli R."/>
        </authorList>
    </citation>
    <scope>NUCLEOTIDE SEQUENCE [LARGE SCALE GENOMIC DNA]</scope>
    <source>
        <strain evidence="1 2">CMES1059</strain>
    </source>
</reference>